<feature type="compositionally biased region" description="Low complexity" evidence="1">
    <location>
        <begin position="291"/>
        <end position="319"/>
    </location>
</feature>
<dbReference type="RefSeq" id="XP_013899670.1">
    <property type="nucleotide sequence ID" value="XM_014044216.1"/>
</dbReference>
<accession>A0A0D2N3L4</accession>
<feature type="compositionally biased region" description="Low complexity" evidence="1">
    <location>
        <begin position="497"/>
        <end position="519"/>
    </location>
</feature>
<feature type="compositionally biased region" description="Low complexity" evidence="1">
    <location>
        <begin position="346"/>
        <end position="391"/>
    </location>
</feature>
<dbReference type="PANTHER" id="PTHR31355:SF7">
    <property type="entry name" value="MICROTUBULE-ASSOCIATED PROTEIN TORTIFOLIA1"/>
    <property type="match status" value="1"/>
</dbReference>
<dbReference type="GeneID" id="25740190"/>
<sequence>MGVLVNSIVGRLEPKPFARKPPILPKVLAHIKRLMQDVDASVRDACVEALAALAHAAARAAGGALAGSSSANPFLRTVFECLAEQRRESQTAAGQALLQLAPVLLPLDKDLVKALLRCLRNPAFQGSAALLAALAGTGAGERRGAEGLLRDGASAFLPYLPHLIGQPPSGGAAAGAAAGGSSTGGGSGILGCLHSKDWAARRAAADALTAAALLLGPALEPEGAWGVGDASSLTGRCVAALEAARFDKVKEARQCAREAAGALQELQRFALEGGGDWEAVAAEYEATFLSAPGPSSAQPGAASPPTGGRPASSAAGRASVAERFHRAATPEGFVADARPLAGSGPSARTRSARGLGRSSAAAAAADEAAGSQNPVRAAARPASANNASEAPKGATATVVVPEAEWREVREQLQHLQQQQLAMAAMMQQLTESSAAAAAALQARIAVLEARGATLPPASTPPQQQQQQQQQQSPAAQPQLHAAGAASPRQQQPQLLYGGRSSPGSLAALSPGPAALPSAAQTPPPGRLSGMSRSVDDWSSKSAPGRPPILRVGSGLSTSASALAGVGALLDVGGGGAGFCSPLTPAGPCDIEAAYAQALRTPSDMHLMRLIMKTGPCWSALSEQTAAGLLAAFTRCLQSGVMLHRVLPWLWRLADEGRGPCSPMDNLDICCADKPSRATSGKRACALKASYMEDSGTSSESESWLTLANLDDCFERMVPTPATTEQVPQSKRVAPSITGRKRSAEHAPAPALSCGAVRALAPAAAAAAAAAAPAAAAPGPSGGKRMKLMDGSQARSWVGVIQPFRSVAKPHASAGVLSVGGINDAIRRLEGERYPWR</sequence>
<evidence type="ECO:0000259" key="2">
    <source>
        <dbReference type="Pfam" id="PF24713"/>
    </source>
</evidence>
<dbReference type="Proteomes" id="UP000054498">
    <property type="component" value="Unassembled WGS sequence"/>
</dbReference>
<evidence type="ECO:0000256" key="1">
    <source>
        <dbReference type="SAM" id="MobiDB-lite"/>
    </source>
</evidence>
<evidence type="ECO:0008006" key="6">
    <source>
        <dbReference type="Google" id="ProtNLM"/>
    </source>
</evidence>
<dbReference type="GO" id="GO:0008017">
    <property type="term" value="F:microtubule binding"/>
    <property type="evidence" value="ECO:0007669"/>
    <property type="project" value="InterPro"/>
</dbReference>
<feature type="compositionally biased region" description="Low complexity" evidence="1">
    <location>
        <begin position="453"/>
        <end position="485"/>
    </location>
</feature>
<dbReference type="InterPro" id="IPR011989">
    <property type="entry name" value="ARM-like"/>
</dbReference>
<dbReference type="InterPro" id="IPR057600">
    <property type="entry name" value="TORTIFOLIA1/SINE1-2_N"/>
</dbReference>
<proteinExistence type="predicted"/>
<dbReference type="SUPFAM" id="SSF48371">
    <property type="entry name" value="ARM repeat"/>
    <property type="match status" value="1"/>
</dbReference>
<organism evidence="4 5">
    <name type="scientific">Monoraphidium neglectum</name>
    <dbReference type="NCBI Taxonomy" id="145388"/>
    <lineage>
        <taxon>Eukaryota</taxon>
        <taxon>Viridiplantae</taxon>
        <taxon>Chlorophyta</taxon>
        <taxon>core chlorophytes</taxon>
        <taxon>Chlorophyceae</taxon>
        <taxon>CS clade</taxon>
        <taxon>Sphaeropleales</taxon>
        <taxon>Selenastraceae</taxon>
        <taxon>Monoraphidium</taxon>
    </lineage>
</organism>
<feature type="region of interest" description="Disordered" evidence="1">
    <location>
        <begin position="291"/>
        <end position="395"/>
    </location>
</feature>
<dbReference type="InterPro" id="IPR057599">
    <property type="entry name" value="TORTIFOLIA1/TORL1-2_C"/>
</dbReference>
<dbReference type="InterPro" id="IPR016024">
    <property type="entry name" value="ARM-type_fold"/>
</dbReference>
<dbReference type="AlphaFoldDB" id="A0A0D2N3L4"/>
<reference evidence="4 5" key="1">
    <citation type="journal article" date="2013" name="BMC Genomics">
        <title>Reconstruction of the lipid metabolism for the microalga Monoraphidium neglectum from its genome sequence reveals characteristics suitable for biofuel production.</title>
        <authorList>
            <person name="Bogen C."/>
            <person name="Al-Dilaimi A."/>
            <person name="Albersmeier A."/>
            <person name="Wichmann J."/>
            <person name="Grundmann M."/>
            <person name="Rupp O."/>
            <person name="Lauersen K.J."/>
            <person name="Blifernez-Klassen O."/>
            <person name="Kalinowski J."/>
            <person name="Goesmann A."/>
            <person name="Mussgnug J.H."/>
            <person name="Kruse O."/>
        </authorList>
    </citation>
    <scope>NUCLEOTIDE SEQUENCE [LARGE SCALE GENOMIC DNA]</scope>
    <source>
        <strain evidence="4 5">SAG 48.87</strain>
    </source>
</reference>
<dbReference type="OrthoDB" id="552366at2759"/>
<dbReference type="GO" id="GO:0005874">
    <property type="term" value="C:microtubule"/>
    <property type="evidence" value="ECO:0007669"/>
    <property type="project" value="InterPro"/>
</dbReference>
<feature type="domain" description="TORTIFOLIA1/SINE1-2 N-terminal" evidence="3">
    <location>
        <begin position="22"/>
        <end position="134"/>
    </location>
</feature>
<gene>
    <name evidence="4" type="ORF">MNEG_7314</name>
</gene>
<dbReference type="KEGG" id="mng:MNEG_7314"/>
<dbReference type="Gene3D" id="1.25.10.10">
    <property type="entry name" value="Leucine-rich Repeat Variant"/>
    <property type="match status" value="1"/>
</dbReference>
<dbReference type="Pfam" id="PF24714">
    <property type="entry name" value="TOR1L1_N"/>
    <property type="match status" value="1"/>
</dbReference>
<evidence type="ECO:0000259" key="3">
    <source>
        <dbReference type="Pfam" id="PF24714"/>
    </source>
</evidence>
<feature type="domain" description="TORTIFOLIA1/TORL1-2 C-terminal" evidence="2">
    <location>
        <begin position="588"/>
        <end position="654"/>
    </location>
</feature>
<feature type="region of interest" description="Disordered" evidence="1">
    <location>
        <begin position="453"/>
        <end position="549"/>
    </location>
</feature>
<dbReference type="InterPro" id="IPR033337">
    <property type="entry name" value="TORTIFOLIA1/SINE1-2"/>
</dbReference>
<evidence type="ECO:0000313" key="5">
    <source>
        <dbReference type="Proteomes" id="UP000054498"/>
    </source>
</evidence>
<keyword evidence="5" id="KW-1185">Reference proteome</keyword>
<protein>
    <recommendedName>
        <fullName evidence="6">TOG domain-containing protein</fullName>
    </recommendedName>
</protein>
<feature type="region of interest" description="Disordered" evidence="1">
    <location>
        <begin position="718"/>
        <end position="744"/>
    </location>
</feature>
<name>A0A0D2N3L4_9CHLO</name>
<evidence type="ECO:0000313" key="4">
    <source>
        <dbReference type="EMBL" id="KIZ00651.1"/>
    </source>
</evidence>
<dbReference type="Pfam" id="PF24713">
    <property type="entry name" value="TOR1L1_C"/>
    <property type="match status" value="1"/>
</dbReference>
<dbReference type="EMBL" id="KK101501">
    <property type="protein sequence ID" value="KIZ00651.1"/>
    <property type="molecule type" value="Genomic_DNA"/>
</dbReference>
<dbReference type="PANTHER" id="PTHR31355">
    <property type="entry name" value="MICROTUBULE-ASSOCIATED PROTEIN TORTIFOLIA1"/>
    <property type="match status" value="1"/>
</dbReference>